<gene>
    <name evidence="1" type="ORF">RPERSI_LOCUS15314</name>
</gene>
<reference evidence="1" key="1">
    <citation type="submission" date="2021-06" db="EMBL/GenBank/DDBJ databases">
        <authorList>
            <person name="Kallberg Y."/>
            <person name="Tangrot J."/>
            <person name="Rosling A."/>
        </authorList>
    </citation>
    <scope>NUCLEOTIDE SEQUENCE</scope>
    <source>
        <strain evidence="1">MA461A</strain>
    </source>
</reference>
<feature type="non-terminal residue" evidence="1">
    <location>
        <position position="1"/>
    </location>
</feature>
<evidence type="ECO:0000313" key="1">
    <source>
        <dbReference type="EMBL" id="CAG8761842.1"/>
    </source>
</evidence>
<comment type="caution">
    <text evidence="1">The sequence shown here is derived from an EMBL/GenBank/DDBJ whole genome shotgun (WGS) entry which is preliminary data.</text>
</comment>
<sequence length="64" mass="7269">YDFENNGAPSRESIKIIVGEETAISNDNEYNEYTAAEITNETQEQIAIQNTLNLREVNDELFSV</sequence>
<keyword evidence="2" id="KW-1185">Reference proteome</keyword>
<protein>
    <submittedName>
        <fullName evidence="1">17098_t:CDS:1</fullName>
    </submittedName>
</protein>
<evidence type="ECO:0000313" key="2">
    <source>
        <dbReference type="Proteomes" id="UP000789920"/>
    </source>
</evidence>
<dbReference type="Proteomes" id="UP000789920">
    <property type="component" value="Unassembled WGS sequence"/>
</dbReference>
<organism evidence="1 2">
    <name type="scientific">Racocetra persica</name>
    <dbReference type="NCBI Taxonomy" id="160502"/>
    <lineage>
        <taxon>Eukaryota</taxon>
        <taxon>Fungi</taxon>
        <taxon>Fungi incertae sedis</taxon>
        <taxon>Mucoromycota</taxon>
        <taxon>Glomeromycotina</taxon>
        <taxon>Glomeromycetes</taxon>
        <taxon>Diversisporales</taxon>
        <taxon>Gigasporaceae</taxon>
        <taxon>Racocetra</taxon>
    </lineage>
</organism>
<name>A0ACA9QR54_9GLOM</name>
<proteinExistence type="predicted"/>
<accession>A0ACA9QR54</accession>
<dbReference type="EMBL" id="CAJVQC010036682">
    <property type="protein sequence ID" value="CAG8761842.1"/>
    <property type="molecule type" value="Genomic_DNA"/>
</dbReference>